<organism evidence="1 2">
    <name type="scientific">Thalictrum thalictroides</name>
    <name type="common">Rue-anemone</name>
    <name type="synonym">Anemone thalictroides</name>
    <dbReference type="NCBI Taxonomy" id="46969"/>
    <lineage>
        <taxon>Eukaryota</taxon>
        <taxon>Viridiplantae</taxon>
        <taxon>Streptophyta</taxon>
        <taxon>Embryophyta</taxon>
        <taxon>Tracheophyta</taxon>
        <taxon>Spermatophyta</taxon>
        <taxon>Magnoliopsida</taxon>
        <taxon>Ranunculales</taxon>
        <taxon>Ranunculaceae</taxon>
        <taxon>Thalictroideae</taxon>
        <taxon>Thalictrum</taxon>
    </lineage>
</organism>
<protein>
    <submittedName>
        <fullName evidence="1">Uncharacterized protein</fullName>
    </submittedName>
</protein>
<gene>
    <name evidence="1" type="ORF">FRX31_005528</name>
</gene>
<evidence type="ECO:0000313" key="1">
    <source>
        <dbReference type="EMBL" id="KAF5204885.1"/>
    </source>
</evidence>
<sequence>MGCLFCSIDLRSKFGHGCPGKRVEKTAHHHHHHVFASTYRRDDFPSQFVFGAGVSAYQ</sequence>
<proteinExistence type="predicted"/>
<feature type="non-terminal residue" evidence="1">
    <location>
        <position position="1"/>
    </location>
</feature>
<name>A0A7J6X7Q3_THATH</name>
<dbReference type="AlphaFoldDB" id="A0A7J6X7Q3"/>
<accession>A0A7J6X7Q3</accession>
<dbReference type="EMBL" id="JABWDY010004830">
    <property type="protein sequence ID" value="KAF5204885.1"/>
    <property type="molecule type" value="Genomic_DNA"/>
</dbReference>
<dbReference type="Proteomes" id="UP000554482">
    <property type="component" value="Unassembled WGS sequence"/>
</dbReference>
<keyword evidence="2" id="KW-1185">Reference proteome</keyword>
<reference evidence="1 2" key="1">
    <citation type="submission" date="2020-06" db="EMBL/GenBank/DDBJ databases">
        <title>Transcriptomic and genomic resources for Thalictrum thalictroides and T. hernandezii: Facilitating candidate gene discovery in an emerging model plant lineage.</title>
        <authorList>
            <person name="Arias T."/>
            <person name="Riano-Pachon D.M."/>
            <person name="Di Stilio V.S."/>
        </authorList>
    </citation>
    <scope>NUCLEOTIDE SEQUENCE [LARGE SCALE GENOMIC DNA]</scope>
    <source>
        <strain evidence="2">cv. WT478/WT964</strain>
        <tissue evidence="1">Leaves</tissue>
    </source>
</reference>
<comment type="caution">
    <text evidence="1">The sequence shown here is derived from an EMBL/GenBank/DDBJ whole genome shotgun (WGS) entry which is preliminary data.</text>
</comment>
<evidence type="ECO:0000313" key="2">
    <source>
        <dbReference type="Proteomes" id="UP000554482"/>
    </source>
</evidence>